<evidence type="ECO:0000313" key="4">
    <source>
        <dbReference type="Proteomes" id="UP001336020"/>
    </source>
</evidence>
<dbReference type="Gene3D" id="2.30.42.10">
    <property type="match status" value="1"/>
</dbReference>
<feature type="active site" evidence="1">
    <location>
        <position position="238"/>
    </location>
</feature>
<comment type="caution">
    <text evidence="3">The sequence shown here is derived from an EMBL/GenBank/DDBJ whole genome shotgun (WGS) entry which is preliminary data.</text>
</comment>
<dbReference type="PANTHER" id="PTHR10046">
    <property type="entry name" value="ATP DEPENDENT LON PROTEASE FAMILY MEMBER"/>
    <property type="match status" value="1"/>
</dbReference>
<comment type="catalytic activity">
    <reaction evidence="1">
        <text>Hydrolysis of proteins in presence of ATP.</text>
        <dbReference type="EC" id="3.4.21.53"/>
    </reaction>
</comment>
<dbReference type="InterPro" id="IPR008269">
    <property type="entry name" value="Lon_proteolytic"/>
</dbReference>
<dbReference type="PROSITE" id="PS51786">
    <property type="entry name" value="LON_PROTEOLYTIC"/>
    <property type="match status" value="1"/>
</dbReference>
<proteinExistence type="inferred from homology"/>
<feature type="domain" description="Lon proteolytic" evidence="2">
    <location>
        <begin position="233"/>
        <end position="331"/>
    </location>
</feature>
<dbReference type="InterPro" id="IPR014721">
    <property type="entry name" value="Ribsml_uS5_D2-typ_fold_subgr"/>
</dbReference>
<dbReference type="EC" id="3.4.21.53" evidence="1"/>
<dbReference type="InterPro" id="IPR001478">
    <property type="entry name" value="PDZ"/>
</dbReference>
<dbReference type="SUPFAM" id="SSF54211">
    <property type="entry name" value="Ribosomal protein S5 domain 2-like"/>
    <property type="match status" value="1"/>
</dbReference>
<organism evidence="3 4">
    <name type="scientific">Rhodococcus artemisiae</name>
    <dbReference type="NCBI Taxonomy" id="714159"/>
    <lineage>
        <taxon>Bacteria</taxon>
        <taxon>Bacillati</taxon>
        <taxon>Actinomycetota</taxon>
        <taxon>Actinomycetes</taxon>
        <taxon>Mycobacteriales</taxon>
        <taxon>Nocardiaceae</taxon>
        <taxon>Rhodococcus</taxon>
    </lineage>
</organism>
<dbReference type="Pfam" id="PF05362">
    <property type="entry name" value="Lon_C"/>
    <property type="match status" value="1"/>
</dbReference>
<keyword evidence="1" id="KW-0378">Hydrolase</keyword>
<evidence type="ECO:0000313" key="3">
    <source>
        <dbReference type="EMBL" id="MEE2057594.1"/>
    </source>
</evidence>
<keyword evidence="1" id="KW-0720">Serine protease</keyword>
<feature type="active site" evidence="1">
    <location>
        <position position="283"/>
    </location>
</feature>
<dbReference type="InterPro" id="IPR036034">
    <property type="entry name" value="PDZ_sf"/>
</dbReference>
<dbReference type="Proteomes" id="UP001336020">
    <property type="component" value="Unassembled WGS sequence"/>
</dbReference>
<evidence type="ECO:0000259" key="2">
    <source>
        <dbReference type="PROSITE" id="PS51786"/>
    </source>
</evidence>
<dbReference type="EMBL" id="JAUTXY010000003">
    <property type="protein sequence ID" value="MEE2057594.1"/>
    <property type="molecule type" value="Genomic_DNA"/>
</dbReference>
<dbReference type="SUPFAM" id="SSF50156">
    <property type="entry name" value="PDZ domain-like"/>
    <property type="match status" value="1"/>
</dbReference>
<comment type="similarity">
    <text evidence="1">Belongs to the peptidase S16 family.</text>
</comment>
<keyword evidence="1" id="KW-0645">Protease</keyword>
<dbReference type="Pfam" id="PF13180">
    <property type="entry name" value="PDZ_2"/>
    <property type="match status" value="1"/>
</dbReference>
<gene>
    <name evidence="3" type="ORF">Q7514_08640</name>
</gene>
<accession>A0ABU7L7S3</accession>
<reference evidence="3 4" key="1">
    <citation type="submission" date="2023-07" db="EMBL/GenBank/DDBJ databases">
        <authorList>
            <person name="Girao M."/>
            <person name="Carvalho M.F."/>
        </authorList>
    </citation>
    <scope>NUCLEOTIDE SEQUENCE [LARGE SCALE GENOMIC DNA]</scope>
    <source>
        <strain evidence="3 4">YIM65754</strain>
    </source>
</reference>
<sequence>MNRRLVMPLAVLLPVVVLAVLAFNVRVPYVALGPGPTFDTLGDVDGTPVIEIEGVEPDPTTGELVMTTVGVTDNLTLAQSVLAWFSGRYGLSPREQVYPPTRSKDEVKAADHAQFAQSELSAELAALHYLDMPVTLRVAQVADDAPAAGLLHEGDRILAVSGETVSTAGQVQRAVGDTAPGSDLEITIERDGVEELVPVTVGERPTDPDKGFLGIGTEEIPDVPFTVSFNLADVGGPSAGLMFSLAVVDKLSPGELNGGKHVAGTGTIDSDGVVGPIGGITHKLTAAAEGGAEYFLVPADNCAEALTDTPDGIQLIEVETLEDAIDALASVASGGDAPTCG</sequence>
<dbReference type="RefSeq" id="WP_330132840.1">
    <property type="nucleotide sequence ID" value="NZ_JAUTXY010000003.1"/>
</dbReference>
<evidence type="ECO:0000256" key="1">
    <source>
        <dbReference type="PROSITE-ProRule" id="PRU01122"/>
    </source>
</evidence>
<dbReference type="InterPro" id="IPR020568">
    <property type="entry name" value="Ribosomal_Su5_D2-typ_SF"/>
</dbReference>
<protein>
    <recommendedName>
        <fullName evidence="1">endopeptidase La</fullName>
        <ecNumber evidence="1">3.4.21.53</ecNumber>
    </recommendedName>
</protein>
<name>A0ABU7L7S3_9NOCA</name>
<dbReference type="InterPro" id="IPR027065">
    <property type="entry name" value="Lon_Prtase"/>
</dbReference>
<dbReference type="Gene3D" id="3.30.230.10">
    <property type="match status" value="1"/>
</dbReference>
<keyword evidence="4" id="KW-1185">Reference proteome</keyword>